<dbReference type="AlphaFoldDB" id="J3MS25"/>
<evidence type="ECO:0000313" key="3">
    <source>
        <dbReference type="Proteomes" id="UP000006038"/>
    </source>
</evidence>
<keyword evidence="3" id="KW-1185">Reference proteome</keyword>
<evidence type="ECO:0000256" key="1">
    <source>
        <dbReference type="SAM" id="MobiDB-lite"/>
    </source>
</evidence>
<dbReference type="Proteomes" id="UP000006038">
    <property type="component" value="Chromosome 8"/>
</dbReference>
<reference evidence="2" key="2">
    <citation type="submission" date="2013-04" db="UniProtKB">
        <authorList>
            <consortium name="EnsemblPlants"/>
        </authorList>
    </citation>
    <scope>IDENTIFICATION</scope>
</reference>
<sequence>MAPSKQKLSRWEGDSELLAQTGTGGGVEKVGAWQDEDDDGNVGLLEIGGGGEVGLDRAGRDNKH</sequence>
<dbReference type="Gramene" id="OB08G19040.1">
    <property type="protein sequence ID" value="OB08G19040.1"/>
    <property type="gene ID" value="OB08G19040"/>
</dbReference>
<proteinExistence type="predicted"/>
<evidence type="ECO:0000313" key="2">
    <source>
        <dbReference type="EnsemblPlants" id="OB08G19040.1"/>
    </source>
</evidence>
<dbReference type="EnsemblPlants" id="OB08G19040.1">
    <property type="protein sequence ID" value="OB08G19040.1"/>
    <property type="gene ID" value="OB08G19040"/>
</dbReference>
<feature type="region of interest" description="Disordered" evidence="1">
    <location>
        <begin position="1"/>
        <end position="41"/>
    </location>
</feature>
<dbReference type="HOGENOM" id="CLU_2871253_0_0_1"/>
<name>J3MS25_ORYBR</name>
<reference evidence="2" key="1">
    <citation type="journal article" date="2013" name="Nat. Commun.">
        <title>Whole-genome sequencing of Oryza brachyantha reveals mechanisms underlying Oryza genome evolution.</title>
        <authorList>
            <person name="Chen J."/>
            <person name="Huang Q."/>
            <person name="Gao D."/>
            <person name="Wang J."/>
            <person name="Lang Y."/>
            <person name="Liu T."/>
            <person name="Li B."/>
            <person name="Bai Z."/>
            <person name="Luis Goicoechea J."/>
            <person name="Liang C."/>
            <person name="Chen C."/>
            <person name="Zhang W."/>
            <person name="Sun S."/>
            <person name="Liao Y."/>
            <person name="Zhang X."/>
            <person name="Yang L."/>
            <person name="Song C."/>
            <person name="Wang M."/>
            <person name="Shi J."/>
            <person name="Liu G."/>
            <person name="Liu J."/>
            <person name="Zhou H."/>
            <person name="Zhou W."/>
            <person name="Yu Q."/>
            <person name="An N."/>
            <person name="Chen Y."/>
            <person name="Cai Q."/>
            <person name="Wang B."/>
            <person name="Liu B."/>
            <person name="Min J."/>
            <person name="Huang Y."/>
            <person name="Wu H."/>
            <person name="Li Z."/>
            <person name="Zhang Y."/>
            <person name="Yin Y."/>
            <person name="Song W."/>
            <person name="Jiang J."/>
            <person name="Jackson S.A."/>
            <person name="Wing R.A."/>
            <person name="Wang J."/>
            <person name="Chen M."/>
        </authorList>
    </citation>
    <scope>NUCLEOTIDE SEQUENCE [LARGE SCALE GENOMIC DNA]</scope>
    <source>
        <strain evidence="2">cv. IRGC 101232</strain>
    </source>
</reference>
<organism evidence="2">
    <name type="scientific">Oryza brachyantha</name>
    <name type="common">malo sina</name>
    <dbReference type="NCBI Taxonomy" id="4533"/>
    <lineage>
        <taxon>Eukaryota</taxon>
        <taxon>Viridiplantae</taxon>
        <taxon>Streptophyta</taxon>
        <taxon>Embryophyta</taxon>
        <taxon>Tracheophyta</taxon>
        <taxon>Spermatophyta</taxon>
        <taxon>Magnoliopsida</taxon>
        <taxon>Liliopsida</taxon>
        <taxon>Poales</taxon>
        <taxon>Poaceae</taxon>
        <taxon>BOP clade</taxon>
        <taxon>Oryzoideae</taxon>
        <taxon>Oryzeae</taxon>
        <taxon>Oryzinae</taxon>
        <taxon>Oryza</taxon>
    </lineage>
</organism>
<protein>
    <submittedName>
        <fullName evidence="2">Uncharacterized protein</fullName>
    </submittedName>
</protein>
<accession>J3MS25</accession>